<keyword evidence="2 5" id="KW-0808">Transferase</keyword>
<sequence>MIRAATAADMPTIARLIRMLAEYEKLAHEVVFDERELEAQLFGPRPAAEVVLAESEGTVVGFALFFQTFSTFLGKPGIHLEDLFVLPEHRGAGHGKALLVHLAKLAVQRGFGRFEWSVLDWNEPAIGFYRKLGATPMDQWTVYRLTGEALAQLARG</sequence>
<dbReference type="PANTHER" id="PTHR10545:SF29">
    <property type="entry name" value="GH14572P-RELATED"/>
    <property type="match status" value="1"/>
</dbReference>
<dbReference type="FunFam" id="3.40.630.30:FF:000064">
    <property type="entry name" value="GNAT family acetyltransferase"/>
    <property type="match status" value="1"/>
</dbReference>
<dbReference type="RefSeq" id="WP_129345735.1">
    <property type="nucleotide sequence ID" value="NZ_CP012670.1"/>
</dbReference>
<dbReference type="EMBL" id="CP012670">
    <property type="protein sequence ID" value="AUX20516.1"/>
    <property type="molecule type" value="Genomic_DNA"/>
</dbReference>
<comment type="similarity">
    <text evidence="1">Belongs to the acetyltransferase family.</text>
</comment>
<dbReference type="OrthoDB" id="9805924at2"/>
<dbReference type="AlphaFoldDB" id="A0A4P2PVN1"/>
<evidence type="ECO:0000313" key="6">
    <source>
        <dbReference type="Proteomes" id="UP000295781"/>
    </source>
</evidence>
<dbReference type="Pfam" id="PF00583">
    <property type="entry name" value="Acetyltransf_1"/>
    <property type="match status" value="1"/>
</dbReference>
<name>A0A4P2PVN1_SORCE</name>
<feature type="domain" description="N-acetyltransferase" evidence="4">
    <location>
        <begin position="1"/>
        <end position="155"/>
    </location>
</feature>
<reference evidence="5 6" key="1">
    <citation type="submission" date="2015-09" db="EMBL/GenBank/DDBJ databases">
        <title>Sorangium comparison.</title>
        <authorList>
            <person name="Zaburannyi N."/>
            <person name="Bunk B."/>
            <person name="Overmann J."/>
            <person name="Mueller R."/>
        </authorList>
    </citation>
    <scope>NUCLEOTIDE SEQUENCE [LARGE SCALE GENOMIC DNA]</scope>
    <source>
        <strain evidence="5 6">So ceGT47</strain>
    </source>
</reference>
<evidence type="ECO:0000256" key="3">
    <source>
        <dbReference type="ARBA" id="ARBA00023315"/>
    </source>
</evidence>
<organism evidence="5 6">
    <name type="scientific">Sorangium cellulosum</name>
    <name type="common">Polyangium cellulosum</name>
    <dbReference type="NCBI Taxonomy" id="56"/>
    <lineage>
        <taxon>Bacteria</taxon>
        <taxon>Pseudomonadati</taxon>
        <taxon>Myxococcota</taxon>
        <taxon>Polyangia</taxon>
        <taxon>Polyangiales</taxon>
        <taxon>Polyangiaceae</taxon>
        <taxon>Sorangium</taxon>
    </lineage>
</organism>
<dbReference type="InterPro" id="IPR000182">
    <property type="entry name" value="GNAT_dom"/>
</dbReference>
<dbReference type="PANTHER" id="PTHR10545">
    <property type="entry name" value="DIAMINE N-ACETYLTRANSFERASE"/>
    <property type="match status" value="1"/>
</dbReference>
<dbReference type="InterPro" id="IPR016181">
    <property type="entry name" value="Acyl_CoA_acyltransferase"/>
</dbReference>
<proteinExistence type="inferred from homology"/>
<dbReference type="Gene3D" id="3.40.630.30">
    <property type="match status" value="1"/>
</dbReference>
<dbReference type="GO" id="GO:0008080">
    <property type="term" value="F:N-acetyltransferase activity"/>
    <property type="evidence" value="ECO:0007669"/>
    <property type="project" value="UniProtKB-ARBA"/>
</dbReference>
<accession>A0A4P2PVN1</accession>
<dbReference type="SUPFAM" id="SSF55729">
    <property type="entry name" value="Acyl-CoA N-acyltransferases (Nat)"/>
    <property type="match status" value="1"/>
</dbReference>
<dbReference type="CDD" id="cd04301">
    <property type="entry name" value="NAT_SF"/>
    <property type="match status" value="1"/>
</dbReference>
<protein>
    <submittedName>
        <fullName evidence="5">N-acetyltransferase GCN5</fullName>
    </submittedName>
</protein>
<evidence type="ECO:0000256" key="2">
    <source>
        <dbReference type="ARBA" id="ARBA00022679"/>
    </source>
</evidence>
<evidence type="ECO:0000256" key="1">
    <source>
        <dbReference type="ARBA" id="ARBA00008694"/>
    </source>
</evidence>
<dbReference type="PROSITE" id="PS51186">
    <property type="entry name" value="GNAT"/>
    <property type="match status" value="1"/>
</dbReference>
<gene>
    <name evidence="5" type="ORF">SOCEGT47_009880</name>
</gene>
<evidence type="ECO:0000313" key="5">
    <source>
        <dbReference type="EMBL" id="AUX20516.1"/>
    </source>
</evidence>
<dbReference type="InterPro" id="IPR051016">
    <property type="entry name" value="Diverse_Substrate_AcTransf"/>
</dbReference>
<keyword evidence="3" id="KW-0012">Acyltransferase</keyword>
<evidence type="ECO:0000259" key="4">
    <source>
        <dbReference type="PROSITE" id="PS51186"/>
    </source>
</evidence>
<dbReference type="Proteomes" id="UP000295781">
    <property type="component" value="Chromosome"/>
</dbReference>